<dbReference type="EMBL" id="JAHRIP010034399">
    <property type="protein sequence ID" value="MEQ2293790.1"/>
    <property type="molecule type" value="Genomic_DNA"/>
</dbReference>
<reference evidence="2 3" key="1">
    <citation type="submission" date="2021-06" db="EMBL/GenBank/DDBJ databases">
        <authorList>
            <person name="Palmer J.M."/>
        </authorList>
    </citation>
    <scope>NUCLEOTIDE SEQUENCE [LARGE SCALE GENOMIC DNA]</scope>
    <source>
        <strain evidence="2 3">AS_MEX2019</strain>
        <tissue evidence="2">Muscle</tissue>
    </source>
</reference>
<sequence length="150" mass="16378">MTYLFRPVMSTNNIQTAGLSVSFPHTAVALQSSHYSKALSPSGNLAAKDSQETLAKERNISCDVSGPVKAICFLLPKVRGQDAETCASMHAPTYTHLASVDAVPLGISTCAFHFFLRVSLSCLIIYNTFCVLFFSSVSWLLFDSKFFPNI</sequence>
<accession>A0ABV0YJK8</accession>
<keyword evidence="1" id="KW-0472">Membrane</keyword>
<evidence type="ECO:0000313" key="3">
    <source>
        <dbReference type="Proteomes" id="UP001469553"/>
    </source>
</evidence>
<protein>
    <submittedName>
        <fullName evidence="2">Uncharacterized protein</fullName>
    </submittedName>
</protein>
<name>A0ABV0YJK8_9TELE</name>
<evidence type="ECO:0000256" key="1">
    <source>
        <dbReference type="SAM" id="Phobius"/>
    </source>
</evidence>
<organism evidence="2 3">
    <name type="scientific">Ameca splendens</name>
    <dbReference type="NCBI Taxonomy" id="208324"/>
    <lineage>
        <taxon>Eukaryota</taxon>
        <taxon>Metazoa</taxon>
        <taxon>Chordata</taxon>
        <taxon>Craniata</taxon>
        <taxon>Vertebrata</taxon>
        <taxon>Euteleostomi</taxon>
        <taxon>Actinopterygii</taxon>
        <taxon>Neopterygii</taxon>
        <taxon>Teleostei</taxon>
        <taxon>Neoteleostei</taxon>
        <taxon>Acanthomorphata</taxon>
        <taxon>Ovalentaria</taxon>
        <taxon>Atherinomorphae</taxon>
        <taxon>Cyprinodontiformes</taxon>
        <taxon>Goodeidae</taxon>
        <taxon>Ameca</taxon>
    </lineage>
</organism>
<gene>
    <name evidence="2" type="ORF">AMECASPLE_037191</name>
</gene>
<evidence type="ECO:0000313" key="2">
    <source>
        <dbReference type="EMBL" id="MEQ2293790.1"/>
    </source>
</evidence>
<comment type="caution">
    <text evidence="2">The sequence shown here is derived from an EMBL/GenBank/DDBJ whole genome shotgun (WGS) entry which is preliminary data.</text>
</comment>
<keyword evidence="1" id="KW-1133">Transmembrane helix</keyword>
<keyword evidence="3" id="KW-1185">Reference proteome</keyword>
<dbReference type="Proteomes" id="UP001469553">
    <property type="component" value="Unassembled WGS sequence"/>
</dbReference>
<feature type="transmembrane region" description="Helical" evidence="1">
    <location>
        <begin position="123"/>
        <end position="142"/>
    </location>
</feature>
<keyword evidence="1" id="KW-0812">Transmembrane</keyword>
<proteinExistence type="predicted"/>